<reference evidence="1" key="1">
    <citation type="submission" date="2014-03" db="EMBL/GenBank/DDBJ databases">
        <title>Draft Genome Sequence of Mycobacterium cosmeticum DSM 44829.</title>
        <authorList>
            <person name="Croce O."/>
            <person name="Robert C."/>
            <person name="Raoult D."/>
            <person name="Drancourt M."/>
        </authorList>
    </citation>
    <scope>NUCLEOTIDE SEQUENCE [LARGE SCALE GENOMIC DNA]</scope>
    <source>
        <strain evidence="1">DSM 44829</strain>
    </source>
</reference>
<proteinExistence type="predicted"/>
<accession>W9BKK6</accession>
<dbReference type="AlphaFoldDB" id="W9BKK6"/>
<dbReference type="eggNOG" id="ENOG50322WV">
    <property type="taxonomic scope" value="Bacteria"/>
</dbReference>
<keyword evidence="2" id="KW-1185">Reference proteome</keyword>
<dbReference type="RefSeq" id="WP_131590116.1">
    <property type="nucleotide sequence ID" value="NZ_CCBB010000001.1"/>
</dbReference>
<gene>
    <name evidence="1" type="ORF">BN977_02884</name>
</gene>
<dbReference type="EMBL" id="CCBB010000001">
    <property type="protein sequence ID" value="CDO08065.1"/>
    <property type="molecule type" value="Genomic_DNA"/>
</dbReference>
<protein>
    <submittedName>
        <fullName evidence="1">Uncharacterized protein</fullName>
    </submittedName>
</protein>
<evidence type="ECO:0000313" key="1">
    <source>
        <dbReference type="EMBL" id="CDO08065.1"/>
    </source>
</evidence>
<organism evidence="1 2">
    <name type="scientific">Mycolicibacterium cosmeticum</name>
    <dbReference type="NCBI Taxonomy" id="258533"/>
    <lineage>
        <taxon>Bacteria</taxon>
        <taxon>Bacillati</taxon>
        <taxon>Actinomycetota</taxon>
        <taxon>Actinomycetes</taxon>
        <taxon>Mycobacteriales</taxon>
        <taxon>Mycobacteriaceae</taxon>
        <taxon>Mycolicibacterium</taxon>
    </lineage>
</organism>
<dbReference type="Proteomes" id="UP000028870">
    <property type="component" value="Unassembled WGS sequence"/>
</dbReference>
<sequence length="128" mass="13963">MNEPGRNPDTSNTPTEKTVEELDPAMGGVWLVVSQGSQHIWDLDTMTYTRVPGARSLSGKFAMDGKPIPIARVERWPQVGATSLFFFDDPTDAARYEHYRQSSRIDSITRVAATATDASKATCGGEAV</sequence>
<comment type="caution">
    <text evidence="1">The sequence shown here is derived from an EMBL/GenBank/DDBJ whole genome shotgun (WGS) entry which is preliminary data.</text>
</comment>
<dbReference type="OrthoDB" id="4629834at2"/>
<evidence type="ECO:0000313" key="2">
    <source>
        <dbReference type="Proteomes" id="UP000028870"/>
    </source>
</evidence>
<name>W9BKK6_MYCCO</name>
<reference evidence="1" key="2">
    <citation type="submission" date="2014-03" db="EMBL/GenBank/DDBJ databases">
        <authorList>
            <person name="Urmite Genomes"/>
        </authorList>
    </citation>
    <scope>NUCLEOTIDE SEQUENCE</scope>
    <source>
        <strain evidence="1">DSM 44829</strain>
    </source>
</reference>